<evidence type="ECO:0000313" key="2">
    <source>
        <dbReference type="EMBL" id="TWU18784.1"/>
    </source>
</evidence>
<organism evidence="2 3">
    <name type="scientific">Allorhodopirellula heiligendammensis</name>
    <dbReference type="NCBI Taxonomy" id="2714739"/>
    <lineage>
        <taxon>Bacteria</taxon>
        <taxon>Pseudomonadati</taxon>
        <taxon>Planctomycetota</taxon>
        <taxon>Planctomycetia</taxon>
        <taxon>Pirellulales</taxon>
        <taxon>Pirellulaceae</taxon>
        <taxon>Allorhodopirellula</taxon>
    </lineage>
</organism>
<dbReference type="AlphaFoldDB" id="A0A5C6C604"/>
<dbReference type="InterPro" id="IPR011990">
    <property type="entry name" value="TPR-like_helical_dom_sf"/>
</dbReference>
<evidence type="ECO:0000313" key="3">
    <source>
        <dbReference type="Proteomes" id="UP000319908"/>
    </source>
</evidence>
<dbReference type="Proteomes" id="UP000319908">
    <property type="component" value="Unassembled WGS sequence"/>
</dbReference>
<proteinExistence type="predicted"/>
<feature type="region of interest" description="Disordered" evidence="1">
    <location>
        <begin position="168"/>
        <end position="188"/>
    </location>
</feature>
<comment type="caution">
    <text evidence="2">The sequence shown here is derived from an EMBL/GenBank/DDBJ whole genome shotgun (WGS) entry which is preliminary data.</text>
</comment>
<dbReference type="RefSeq" id="WP_302117551.1">
    <property type="nucleotide sequence ID" value="NZ_SJPU01000001.1"/>
</dbReference>
<dbReference type="Gene3D" id="1.25.40.10">
    <property type="entry name" value="Tetratricopeptide repeat domain"/>
    <property type="match status" value="1"/>
</dbReference>
<feature type="compositionally biased region" description="Polar residues" evidence="1">
    <location>
        <begin position="618"/>
        <end position="628"/>
    </location>
</feature>
<accession>A0A5C6C604</accession>
<reference evidence="2 3" key="1">
    <citation type="journal article" date="2020" name="Antonie Van Leeuwenhoek">
        <title>Rhodopirellula heiligendammensis sp. nov., Rhodopirellula pilleata sp. nov., and Rhodopirellula solitaria sp. nov. isolated from natural or artificial marine surfaces in Northern Germany and California, USA, and emended description of the genus Rhodopirellula.</title>
        <authorList>
            <person name="Kallscheuer N."/>
            <person name="Wiegand S."/>
            <person name="Jogler M."/>
            <person name="Boedeker C."/>
            <person name="Peeters S.H."/>
            <person name="Rast P."/>
            <person name="Heuer A."/>
            <person name="Jetten M.S.M."/>
            <person name="Rohde M."/>
            <person name="Jogler C."/>
        </authorList>
    </citation>
    <scope>NUCLEOTIDE SEQUENCE [LARGE SCALE GENOMIC DNA]</scope>
    <source>
        <strain evidence="2 3">Poly21</strain>
    </source>
</reference>
<gene>
    <name evidence="2" type="ORF">Poly21_09500</name>
</gene>
<dbReference type="PROSITE" id="PS51257">
    <property type="entry name" value="PROKAR_LIPOPROTEIN"/>
    <property type="match status" value="1"/>
</dbReference>
<name>A0A5C6C604_9BACT</name>
<evidence type="ECO:0000256" key="1">
    <source>
        <dbReference type="SAM" id="MobiDB-lite"/>
    </source>
</evidence>
<evidence type="ECO:0008006" key="4">
    <source>
        <dbReference type="Google" id="ProtNLM"/>
    </source>
</evidence>
<sequence>MRSTVPSPCMMFVACCVAGCLTGCHDDSKEMQRVLAKRQVAVQEQSQQDHLGETVSLLNQYVELNEDRARQQIAYHLNQWMRANSSEGADTDGAANAVPSIASTLDGLMDPELLADAISRSEFTVDDVPLLRDANLYRHVVSWIDTPLRDDPINIQWLADLRAAASQGEQASVDNDAPPRGGTNLPELTTGEIDQLQTAMRLFDWTTRNVALEPVQMPVPPQVPVPAMPPGMPFEGPGFRQTDYQTLWRGRGDWLQRCGVFTQLCLQAGIPTAVLATQSDETGARNPWSVGVLIGEHIFLFEPSLGLPIPGPDQVGVATLAQARKDPSVMRRLNVAGYFDYPLSRADIAQNVALLNLRPETLSVRMQKLEAGLTGDRRMAVWVDADAWAERFDAVPGIADVRIWEIPVLAEIYARGMAMMADRDPAFAFWYRSRFAVLESTAAQDNNLAIGRWRHLTGQFIDDEIAGTEGARTHYLEQRAPEYEIDDLRINVKLQNDYGLRRELGMDPAEYDARLQQMQTFMRLGKRTATYWLALLQYDDGRFETAHNWFTKRVLDDQQQSYWRDAAVYNAARASEAAGDITDAITTLKTDQSVSNYGNRLRARLLDKLESSADEPTESASADGASSQ</sequence>
<protein>
    <recommendedName>
        <fullName evidence="4">Transglutaminase-like superfamily protein</fullName>
    </recommendedName>
</protein>
<feature type="region of interest" description="Disordered" evidence="1">
    <location>
        <begin position="608"/>
        <end position="628"/>
    </location>
</feature>
<keyword evidence="3" id="KW-1185">Reference proteome</keyword>
<dbReference type="EMBL" id="SJPU01000001">
    <property type="protein sequence ID" value="TWU18784.1"/>
    <property type="molecule type" value="Genomic_DNA"/>
</dbReference>